<reference evidence="2 3" key="1">
    <citation type="submission" date="2016-08" db="EMBL/GenBank/DDBJ databases">
        <title>Draft genome of Amylibacter sp. strain 4G11.</title>
        <authorList>
            <person name="Wong S.-K."/>
            <person name="Hamasaki K."/>
            <person name="Yoshizawa S."/>
        </authorList>
    </citation>
    <scope>NUCLEOTIDE SEQUENCE [LARGE SCALE GENOMIC DNA]</scope>
    <source>
        <strain evidence="2 3">4G11</strain>
    </source>
</reference>
<dbReference type="EMBL" id="MDGM01000012">
    <property type="protein sequence ID" value="PIB24681.1"/>
    <property type="molecule type" value="Genomic_DNA"/>
</dbReference>
<sequence length="320" mass="35581">MKKIILTLVCIFLASGAMADVRFWKMAWKNTDFTKTIVDFDTILDGGPGKDGIPAISNPTMIQNAKKTGLGEQEPVMVVHIAGQTTRAYPIRYLMWHEIVNDRLGDTPIAVTFCPLCNSGVVFDRRLNGVQYELGVSGLLRNSDMIMYDRQTETWWQQFTGQAIVGELVGQTLVKLPSYTINWGAYVKQHPDGLVMATPKHNRSYGANPYAGYDTGTPFLYRGENPPHGINPLERVVVVEQAAWPLQRVRKEGRIVERGIVIEWDAGMASALDTREIAKGRDVGSVRVTDQSSGVNVVHDVGFAFAFHAFHPDGKWMLGN</sequence>
<dbReference type="RefSeq" id="WP_099593254.1">
    <property type="nucleotide sequence ID" value="NZ_MDGM01000012.1"/>
</dbReference>
<dbReference type="OrthoDB" id="9806357at2"/>
<accession>A0A2G5K575</accession>
<comment type="caution">
    <text evidence="2">The sequence shown here is derived from an EMBL/GenBank/DDBJ whole genome shotgun (WGS) entry which is preliminary data.</text>
</comment>
<name>A0A2G5K575_9RHOB</name>
<keyword evidence="1" id="KW-0732">Signal</keyword>
<evidence type="ECO:0008006" key="4">
    <source>
        <dbReference type="Google" id="ProtNLM"/>
    </source>
</evidence>
<dbReference type="AlphaFoldDB" id="A0A2G5K575"/>
<feature type="chain" id="PRO_5013640072" description="DUF3179 domain-containing protein" evidence="1">
    <location>
        <begin position="20"/>
        <end position="320"/>
    </location>
</feature>
<evidence type="ECO:0000313" key="3">
    <source>
        <dbReference type="Proteomes" id="UP000231516"/>
    </source>
</evidence>
<feature type="signal peptide" evidence="1">
    <location>
        <begin position="1"/>
        <end position="19"/>
    </location>
</feature>
<gene>
    <name evidence="2" type="ORF">BFP76_05725</name>
</gene>
<evidence type="ECO:0000256" key="1">
    <source>
        <dbReference type="SAM" id="SignalP"/>
    </source>
</evidence>
<evidence type="ECO:0000313" key="2">
    <source>
        <dbReference type="EMBL" id="PIB24681.1"/>
    </source>
</evidence>
<organism evidence="2 3">
    <name type="scientific">Paramylibacter kogurei</name>
    <dbReference type="NCBI Taxonomy" id="1889778"/>
    <lineage>
        <taxon>Bacteria</taxon>
        <taxon>Pseudomonadati</taxon>
        <taxon>Pseudomonadota</taxon>
        <taxon>Alphaproteobacteria</taxon>
        <taxon>Rhodobacterales</taxon>
        <taxon>Paracoccaceae</taxon>
        <taxon>Paramylibacter</taxon>
    </lineage>
</organism>
<dbReference type="InterPro" id="IPR021516">
    <property type="entry name" value="DUF3179"/>
</dbReference>
<protein>
    <recommendedName>
        <fullName evidence="4">DUF3179 domain-containing protein</fullName>
    </recommendedName>
</protein>
<dbReference type="Proteomes" id="UP000231516">
    <property type="component" value="Unassembled WGS sequence"/>
</dbReference>
<proteinExistence type="predicted"/>
<dbReference type="Pfam" id="PF11376">
    <property type="entry name" value="DUF3179"/>
    <property type="match status" value="1"/>
</dbReference>
<keyword evidence="3" id="KW-1185">Reference proteome</keyword>